<dbReference type="RefSeq" id="WP_162360167.1">
    <property type="nucleotide sequence ID" value="NZ_CP048209.1"/>
</dbReference>
<reference evidence="2 3" key="1">
    <citation type="submission" date="2020-01" db="EMBL/GenBank/DDBJ databases">
        <title>Paenibacillus sp. nov., isolated from tomato rhizosphere.</title>
        <authorList>
            <person name="Weon H.-Y."/>
            <person name="Lee S.A."/>
        </authorList>
    </citation>
    <scope>NUCLEOTIDE SEQUENCE [LARGE SCALE GENOMIC DNA]</scope>
    <source>
        <strain evidence="2 3">12200R-189</strain>
    </source>
</reference>
<keyword evidence="3" id="KW-1185">Reference proteome</keyword>
<evidence type="ECO:0000313" key="3">
    <source>
        <dbReference type="Proteomes" id="UP000476064"/>
    </source>
</evidence>
<dbReference type="Gene3D" id="3.10.180.10">
    <property type="entry name" value="2,3-Dihydroxybiphenyl 1,2-Dioxygenase, domain 1"/>
    <property type="match status" value="1"/>
</dbReference>
<dbReference type="CDD" id="cd06588">
    <property type="entry name" value="PhnB_like"/>
    <property type="match status" value="1"/>
</dbReference>
<evidence type="ECO:0000259" key="1">
    <source>
        <dbReference type="Pfam" id="PF06983"/>
    </source>
</evidence>
<accession>A0A6C0G2B5</accession>
<dbReference type="SUPFAM" id="SSF54593">
    <property type="entry name" value="Glyoxalase/Bleomycin resistance protein/Dihydroxybiphenyl dioxygenase"/>
    <property type="match status" value="1"/>
</dbReference>
<proteinExistence type="predicted"/>
<organism evidence="2 3">
    <name type="scientific">Paenibacillus lycopersici</name>
    <dbReference type="NCBI Taxonomy" id="2704462"/>
    <lineage>
        <taxon>Bacteria</taxon>
        <taxon>Bacillati</taxon>
        <taxon>Bacillota</taxon>
        <taxon>Bacilli</taxon>
        <taxon>Bacillales</taxon>
        <taxon>Paenibacillaceae</taxon>
        <taxon>Paenibacillus</taxon>
    </lineage>
</organism>
<feature type="domain" description="PhnB-like" evidence="1">
    <location>
        <begin position="5"/>
        <end position="135"/>
    </location>
</feature>
<sequence length="142" mass="15439">MTVRLIPYLVMNGNAQEAIDFYVQALDAVPLFKQTFGDMPANPEFPLPDFAKNLIGHASIQIGESAVMFSDAFPGQEHTSGTQVTICVSMNDAAQAERYFNALSEGGTIGLPIQETHFSPAYGIVTDKFGVQFQIFTEIGSQ</sequence>
<dbReference type="Pfam" id="PF06983">
    <property type="entry name" value="3-dmu-9_3-mt"/>
    <property type="match status" value="1"/>
</dbReference>
<dbReference type="InterPro" id="IPR029068">
    <property type="entry name" value="Glyas_Bleomycin-R_OHBP_Dase"/>
</dbReference>
<dbReference type="AlphaFoldDB" id="A0A6C0G2B5"/>
<protein>
    <submittedName>
        <fullName evidence="2">VOC family protein</fullName>
    </submittedName>
</protein>
<name>A0A6C0G2B5_9BACL</name>
<dbReference type="PANTHER" id="PTHR33990:SF1">
    <property type="entry name" value="PROTEIN YJDN"/>
    <property type="match status" value="1"/>
</dbReference>
<gene>
    <name evidence="2" type="ORF">GXP70_29085</name>
</gene>
<dbReference type="PANTHER" id="PTHR33990">
    <property type="entry name" value="PROTEIN YJDN-RELATED"/>
    <property type="match status" value="1"/>
</dbReference>
<dbReference type="InterPro" id="IPR028973">
    <property type="entry name" value="PhnB-like"/>
</dbReference>
<dbReference type="KEGG" id="plyc:GXP70_29085"/>
<dbReference type="Proteomes" id="UP000476064">
    <property type="component" value="Chromosome"/>
</dbReference>
<evidence type="ECO:0000313" key="2">
    <source>
        <dbReference type="EMBL" id="QHT63608.1"/>
    </source>
</evidence>
<dbReference type="EMBL" id="CP048209">
    <property type="protein sequence ID" value="QHT63608.1"/>
    <property type="molecule type" value="Genomic_DNA"/>
</dbReference>